<evidence type="ECO:0000259" key="4">
    <source>
        <dbReference type="PROSITE" id="PS50013"/>
    </source>
</evidence>
<accession>A0A7R9MLE2</accession>
<protein>
    <recommendedName>
        <fullName evidence="4">Chromo domain-containing protein</fullName>
    </recommendedName>
</protein>
<dbReference type="Pfam" id="PF00385">
    <property type="entry name" value="Chromo"/>
    <property type="match status" value="1"/>
</dbReference>
<dbReference type="InterPro" id="IPR023780">
    <property type="entry name" value="Chromo_domain"/>
</dbReference>
<dbReference type="Gene3D" id="2.40.50.40">
    <property type="match status" value="1"/>
</dbReference>
<feature type="compositionally biased region" description="Polar residues" evidence="3">
    <location>
        <begin position="136"/>
        <end position="145"/>
    </location>
</feature>
<dbReference type="Proteomes" id="UP000728032">
    <property type="component" value="Unassembled WGS sequence"/>
</dbReference>
<dbReference type="CDD" id="cd00024">
    <property type="entry name" value="CD_CSD"/>
    <property type="match status" value="1"/>
</dbReference>
<reference evidence="5" key="1">
    <citation type="submission" date="2020-11" db="EMBL/GenBank/DDBJ databases">
        <authorList>
            <person name="Tran Van P."/>
        </authorList>
    </citation>
    <scope>NUCLEOTIDE SEQUENCE</scope>
</reference>
<keyword evidence="6" id="KW-1185">Reference proteome</keyword>
<feature type="region of interest" description="Disordered" evidence="3">
    <location>
        <begin position="96"/>
        <end position="149"/>
    </location>
</feature>
<dbReference type="EMBL" id="OC937615">
    <property type="protein sequence ID" value="CAD7661208.1"/>
    <property type="molecule type" value="Genomic_DNA"/>
</dbReference>
<dbReference type="OrthoDB" id="1918685at2759"/>
<dbReference type="PANTHER" id="PTHR22812">
    <property type="entry name" value="CHROMOBOX PROTEIN"/>
    <property type="match status" value="1"/>
</dbReference>
<keyword evidence="2" id="KW-0539">Nucleus</keyword>
<evidence type="ECO:0000256" key="2">
    <source>
        <dbReference type="ARBA" id="ARBA00023242"/>
    </source>
</evidence>
<evidence type="ECO:0000313" key="5">
    <source>
        <dbReference type="EMBL" id="CAD7661208.1"/>
    </source>
</evidence>
<feature type="region of interest" description="Disordered" evidence="3">
    <location>
        <begin position="24"/>
        <end position="56"/>
    </location>
</feature>
<dbReference type="AlphaFoldDB" id="A0A7R9MLE2"/>
<gene>
    <name evidence="5" type="ORF">ONB1V03_LOCUS17769</name>
</gene>
<feature type="compositionally biased region" description="Polar residues" evidence="3">
    <location>
        <begin position="28"/>
        <end position="41"/>
    </location>
</feature>
<dbReference type="InterPro" id="IPR051219">
    <property type="entry name" value="Heterochromatin_chromo-domain"/>
</dbReference>
<proteinExistence type="predicted"/>
<dbReference type="PROSITE" id="PS50013">
    <property type="entry name" value="CHROMO_2"/>
    <property type="match status" value="1"/>
</dbReference>
<sequence length="302" mass="33916">MKLIDEYNRTSKGLKTIKRRLWCDSRPKSNGASDSETQLSARSPEPLESMFEDSSNNMSTEVLVSMSPKLVIDFEEYNDNMEEELIDEYEQWVKVSEPTPQSSTSPLHSSPPSASNESIELAKGLKTPPLLAPVSPETTATSGASMGTPPELSRYMCSLGLTSTSESIASGTDTRREREAGVEYDDDKDEYVVEDIRTKGYRNGRVEYLIKWQGLDESYNSWEVKDTLIETCDCQKLIHEYELSLKLSTFPVATQSLQSLGSLCAHRSPGTYDRPVSPRVGSRVLRPRVNRKYVHFDSDSDE</sequence>
<dbReference type="GO" id="GO:0005694">
    <property type="term" value="C:chromosome"/>
    <property type="evidence" value="ECO:0007669"/>
    <property type="project" value="UniProtKB-ARBA"/>
</dbReference>
<dbReference type="GO" id="GO:0005634">
    <property type="term" value="C:nucleus"/>
    <property type="evidence" value="ECO:0007669"/>
    <property type="project" value="UniProtKB-SubCell"/>
</dbReference>
<evidence type="ECO:0000313" key="6">
    <source>
        <dbReference type="Proteomes" id="UP000728032"/>
    </source>
</evidence>
<organism evidence="5">
    <name type="scientific">Oppiella nova</name>
    <dbReference type="NCBI Taxonomy" id="334625"/>
    <lineage>
        <taxon>Eukaryota</taxon>
        <taxon>Metazoa</taxon>
        <taxon>Ecdysozoa</taxon>
        <taxon>Arthropoda</taxon>
        <taxon>Chelicerata</taxon>
        <taxon>Arachnida</taxon>
        <taxon>Acari</taxon>
        <taxon>Acariformes</taxon>
        <taxon>Sarcoptiformes</taxon>
        <taxon>Oribatida</taxon>
        <taxon>Brachypylina</taxon>
        <taxon>Oppioidea</taxon>
        <taxon>Oppiidae</taxon>
        <taxon>Oppiella</taxon>
    </lineage>
</organism>
<feature type="domain" description="Chromo" evidence="4">
    <location>
        <begin position="191"/>
        <end position="242"/>
    </location>
</feature>
<dbReference type="InterPro" id="IPR016197">
    <property type="entry name" value="Chromo-like_dom_sf"/>
</dbReference>
<feature type="compositionally biased region" description="Low complexity" evidence="3">
    <location>
        <begin position="98"/>
        <end position="115"/>
    </location>
</feature>
<name>A0A7R9MLE2_9ACAR</name>
<dbReference type="SMART" id="SM00298">
    <property type="entry name" value="CHROMO"/>
    <property type="match status" value="1"/>
</dbReference>
<evidence type="ECO:0000256" key="3">
    <source>
        <dbReference type="SAM" id="MobiDB-lite"/>
    </source>
</evidence>
<dbReference type="InterPro" id="IPR000953">
    <property type="entry name" value="Chromo/chromo_shadow_dom"/>
</dbReference>
<evidence type="ECO:0000256" key="1">
    <source>
        <dbReference type="ARBA" id="ARBA00004123"/>
    </source>
</evidence>
<dbReference type="SUPFAM" id="SSF54160">
    <property type="entry name" value="Chromo domain-like"/>
    <property type="match status" value="1"/>
</dbReference>
<comment type="subcellular location">
    <subcellularLocation>
        <location evidence="1">Nucleus</location>
    </subcellularLocation>
</comment>
<dbReference type="EMBL" id="CAJPVJ010022790">
    <property type="protein sequence ID" value="CAG2178344.1"/>
    <property type="molecule type" value="Genomic_DNA"/>
</dbReference>